<organism evidence="2 3">
    <name type="scientific">Comamonas faecalis</name>
    <dbReference type="NCBI Taxonomy" id="1387849"/>
    <lineage>
        <taxon>Bacteria</taxon>
        <taxon>Pseudomonadati</taxon>
        <taxon>Pseudomonadota</taxon>
        <taxon>Betaproteobacteria</taxon>
        <taxon>Burkholderiales</taxon>
        <taxon>Comamonadaceae</taxon>
        <taxon>Comamonas</taxon>
    </lineage>
</organism>
<gene>
    <name evidence="2" type="ORF">GCM10022279_17530</name>
</gene>
<reference evidence="3" key="1">
    <citation type="journal article" date="2019" name="Int. J. Syst. Evol. Microbiol.">
        <title>The Global Catalogue of Microorganisms (GCM) 10K type strain sequencing project: providing services to taxonomists for standard genome sequencing and annotation.</title>
        <authorList>
            <consortium name="The Broad Institute Genomics Platform"/>
            <consortium name="The Broad Institute Genome Sequencing Center for Infectious Disease"/>
            <person name="Wu L."/>
            <person name="Ma J."/>
        </authorList>
    </citation>
    <scope>NUCLEOTIDE SEQUENCE [LARGE SCALE GENOMIC DNA]</scope>
    <source>
        <strain evidence="3">JCM 17561</strain>
    </source>
</reference>
<keyword evidence="1" id="KW-1133">Transmembrane helix</keyword>
<keyword evidence="3" id="KW-1185">Reference proteome</keyword>
<sequence length="134" mass="15043">MEREPIDVQARYQGEDGPADDSLKTWGWVSYLLHLIVAVAAVMPGAQPSAVLLLLALILDLVKRGDAAGTWQASHFSWRIRSVLWAGLLYLVTAPLWLLFFIPGWIAWGLISLWFLYRIVRGMVAMNSNRAIHA</sequence>
<protein>
    <submittedName>
        <fullName evidence="2">Membrane protein</fullName>
    </submittedName>
</protein>
<keyword evidence="1" id="KW-0472">Membrane</keyword>
<feature type="transmembrane region" description="Helical" evidence="1">
    <location>
        <begin position="31"/>
        <end position="62"/>
    </location>
</feature>
<evidence type="ECO:0000256" key="1">
    <source>
        <dbReference type="SAM" id="Phobius"/>
    </source>
</evidence>
<dbReference type="RefSeq" id="WP_344869333.1">
    <property type="nucleotide sequence ID" value="NZ_BAABBP010000013.1"/>
</dbReference>
<comment type="caution">
    <text evidence="2">The sequence shown here is derived from an EMBL/GenBank/DDBJ whole genome shotgun (WGS) entry which is preliminary data.</text>
</comment>
<keyword evidence="1" id="KW-0812">Transmembrane</keyword>
<dbReference type="EMBL" id="BAABBP010000013">
    <property type="protein sequence ID" value="GAA3994437.1"/>
    <property type="molecule type" value="Genomic_DNA"/>
</dbReference>
<name>A0ABP7R9P1_9BURK</name>
<evidence type="ECO:0000313" key="2">
    <source>
        <dbReference type="EMBL" id="GAA3994437.1"/>
    </source>
</evidence>
<accession>A0ABP7R9P1</accession>
<dbReference type="Proteomes" id="UP001501627">
    <property type="component" value="Unassembled WGS sequence"/>
</dbReference>
<proteinExistence type="predicted"/>
<evidence type="ECO:0000313" key="3">
    <source>
        <dbReference type="Proteomes" id="UP001501627"/>
    </source>
</evidence>